<feature type="domain" description="Nudix hydrolase" evidence="1">
    <location>
        <begin position="115"/>
        <end position="256"/>
    </location>
</feature>
<keyword evidence="2" id="KW-0378">Hydrolase</keyword>
<reference evidence="2" key="1">
    <citation type="submission" date="2020-01" db="EMBL/GenBank/DDBJ databases">
        <authorList>
            <person name="Meier V. D."/>
            <person name="Meier V D."/>
        </authorList>
    </citation>
    <scope>NUCLEOTIDE SEQUENCE</scope>
    <source>
        <strain evidence="2">HLG_WM_MAG_03</strain>
    </source>
</reference>
<name>A0A6S6S7A7_9BACT</name>
<dbReference type="EMBL" id="CACVAR010000009">
    <property type="protein sequence ID" value="CAA6798563.1"/>
    <property type="molecule type" value="Genomic_DNA"/>
</dbReference>
<dbReference type="CDD" id="cd03676">
    <property type="entry name" value="NUDIX_Tnr3_like"/>
    <property type="match status" value="1"/>
</dbReference>
<accession>A0A6S6S7A7</accession>
<dbReference type="SUPFAM" id="SSF55811">
    <property type="entry name" value="Nudix"/>
    <property type="match status" value="1"/>
</dbReference>
<evidence type="ECO:0000313" key="2">
    <source>
        <dbReference type="EMBL" id="CAA6798563.1"/>
    </source>
</evidence>
<dbReference type="Gene3D" id="3.90.79.10">
    <property type="entry name" value="Nucleoside Triphosphate Pyrophosphohydrolase"/>
    <property type="match status" value="1"/>
</dbReference>
<dbReference type="Pfam" id="PF15916">
    <property type="entry name" value="DUF4743"/>
    <property type="match status" value="1"/>
</dbReference>
<dbReference type="InterPro" id="IPR015797">
    <property type="entry name" value="NUDIX_hydrolase-like_dom_sf"/>
</dbReference>
<keyword evidence="2" id="KW-0808">Transferase</keyword>
<dbReference type="GO" id="GO:0044715">
    <property type="term" value="F:8-oxo-dGDP phosphatase activity"/>
    <property type="evidence" value="ECO:0007669"/>
    <property type="project" value="TreeGrafter"/>
</dbReference>
<organism evidence="2">
    <name type="scientific">uncultured Sulfurovum sp</name>
    <dbReference type="NCBI Taxonomy" id="269237"/>
    <lineage>
        <taxon>Bacteria</taxon>
        <taxon>Pseudomonadati</taxon>
        <taxon>Campylobacterota</taxon>
        <taxon>Epsilonproteobacteria</taxon>
        <taxon>Campylobacterales</taxon>
        <taxon>Sulfurovaceae</taxon>
        <taxon>Sulfurovum</taxon>
        <taxon>environmental samples</taxon>
    </lineage>
</organism>
<gene>
    <name evidence="2" type="ORF">HELGO_WM27969</name>
</gene>
<dbReference type="Pfam" id="PF00293">
    <property type="entry name" value="NUDIX"/>
    <property type="match status" value="1"/>
</dbReference>
<dbReference type="GO" id="GO:0016301">
    <property type="term" value="F:kinase activity"/>
    <property type="evidence" value="ECO:0007669"/>
    <property type="project" value="UniProtKB-KW"/>
</dbReference>
<proteinExistence type="predicted"/>
<keyword evidence="2" id="KW-0418">Kinase</keyword>
<dbReference type="PANTHER" id="PTHR13622">
    <property type="entry name" value="THIAMIN PYROPHOSPHOKINASE"/>
    <property type="match status" value="1"/>
</dbReference>
<dbReference type="PROSITE" id="PS51462">
    <property type="entry name" value="NUDIX"/>
    <property type="match status" value="1"/>
</dbReference>
<dbReference type="InterPro" id="IPR031804">
    <property type="entry name" value="DUF4743"/>
</dbReference>
<protein>
    <submittedName>
        <fullName evidence="2">NUDIX hydrolase, associated with Thiamin pyrophosphokinase</fullName>
    </submittedName>
</protein>
<dbReference type="AlphaFoldDB" id="A0A6S6S7A7"/>
<evidence type="ECO:0000259" key="1">
    <source>
        <dbReference type="PROSITE" id="PS51462"/>
    </source>
</evidence>
<dbReference type="FunFam" id="3.90.79.10:FF:000019">
    <property type="entry name" value="Thiamin pyrophosphokinase, putative"/>
    <property type="match status" value="1"/>
</dbReference>
<dbReference type="PANTHER" id="PTHR13622:SF8">
    <property type="entry name" value="THIAMIN PYROPHOSPHOKINASE 1"/>
    <property type="match status" value="1"/>
</dbReference>
<sequence>MSYMDKINECNNYEESNKVPFLLDGMRVGQVFKKNEAYCLESGFFVRDAEGLTLKNDYETFDTRTEVLSTFAKNALADGIIDRYMNENYPILASVSSASLAFIDRGVSTFLGTLSFGQHLNAYVMTDEGMKMWIGRRAYDKGYESGKLDHLVAGGLPHDLSPWENLKKECYEEAGMSEELALESKEVGFVSYKYDYTQGGKEDIIYCYDLELTEDFVPHCTDGEVEEFYLMPIEEVAILVRDTDEFKLNCNLVIIDFLVRHGYLGVEDEDYVEIVKGLRQ</sequence>
<dbReference type="InterPro" id="IPR000086">
    <property type="entry name" value="NUDIX_hydrolase_dom"/>
</dbReference>